<comment type="caution">
    <text evidence="2">The sequence shown here is derived from an EMBL/GenBank/DDBJ whole genome shotgun (WGS) entry which is preliminary data.</text>
</comment>
<dbReference type="InterPro" id="IPR019606">
    <property type="entry name" value="GerMN"/>
</dbReference>
<gene>
    <name evidence="2" type="ORF">EV385_2985</name>
</gene>
<dbReference type="SMART" id="SM00909">
    <property type="entry name" value="Germane"/>
    <property type="match status" value="1"/>
</dbReference>
<reference evidence="2 3" key="1">
    <citation type="submission" date="2019-02" db="EMBL/GenBank/DDBJ databases">
        <title>Sequencing the genomes of 1000 actinobacteria strains.</title>
        <authorList>
            <person name="Klenk H.-P."/>
        </authorList>
    </citation>
    <scope>NUCLEOTIDE SEQUENCE [LARGE SCALE GENOMIC DNA]</scope>
    <source>
        <strain evidence="2 3">DSM 45162</strain>
    </source>
</reference>
<evidence type="ECO:0000313" key="3">
    <source>
        <dbReference type="Proteomes" id="UP000292564"/>
    </source>
</evidence>
<evidence type="ECO:0000259" key="1">
    <source>
        <dbReference type="SMART" id="SM00909"/>
    </source>
</evidence>
<organism evidence="2 3">
    <name type="scientific">Krasilnikovia cinnamomea</name>
    <dbReference type="NCBI Taxonomy" id="349313"/>
    <lineage>
        <taxon>Bacteria</taxon>
        <taxon>Bacillati</taxon>
        <taxon>Actinomycetota</taxon>
        <taxon>Actinomycetes</taxon>
        <taxon>Micromonosporales</taxon>
        <taxon>Micromonosporaceae</taxon>
        <taxon>Krasilnikovia</taxon>
    </lineage>
</organism>
<dbReference type="EMBL" id="SHKY01000001">
    <property type="protein sequence ID" value="RZU51184.1"/>
    <property type="molecule type" value="Genomic_DNA"/>
</dbReference>
<dbReference type="Pfam" id="PF10646">
    <property type="entry name" value="Germane"/>
    <property type="match status" value="1"/>
</dbReference>
<proteinExistence type="predicted"/>
<dbReference type="PROSITE" id="PS51257">
    <property type="entry name" value="PROKAR_LIPOPROTEIN"/>
    <property type="match status" value="1"/>
</dbReference>
<evidence type="ECO:0000313" key="2">
    <source>
        <dbReference type="EMBL" id="RZU51184.1"/>
    </source>
</evidence>
<protein>
    <submittedName>
        <fullName evidence="2">Sporulation and spore germination protein</fullName>
    </submittedName>
</protein>
<name>A0A4Q7ZKU2_9ACTN</name>
<dbReference type="Proteomes" id="UP000292564">
    <property type="component" value="Unassembled WGS sequence"/>
</dbReference>
<sequence>MSRRVCAGALAMAVAGLVAGCGIPVERQPRTVEPPRGPFAGTAATTPAAPPQAGTVAQVLYFVRGGALVAVVRRVKNPPTVDGHLQQLLGGPTAAEAGTGLLNALAGNAVIAGVRVEGTRAIVELGDPPQGGSPRDEVLALGQVVCTLTARADIASVSFTHAGQPVGVPRADGSLTHSALTAADFAKLIAPA</sequence>
<dbReference type="AlphaFoldDB" id="A0A4Q7ZKU2"/>
<keyword evidence="3" id="KW-1185">Reference proteome</keyword>
<feature type="domain" description="GerMN" evidence="1">
    <location>
        <begin position="81"/>
        <end position="170"/>
    </location>
</feature>
<accession>A0A4Q7ZKU2</accession>